<dbReference type="Proteomes" id="UP000244552">
    <property type="component" value="Unassembled WGS sequence"/>
</dbReference>
<dbReference type="Proteomes" id="UP000029488">
    <property type="component" value="Chromosome"/>
</dbReference>
<dbReference type="EMBL" id="JARKHV010000002">
    <property type="protein sequence ID" value="MDF4186016.1"/>
    <property type="molecule type" value="Genomic_DNA"/>
</dbReference>
<dbReference type="Gene3D" id="3.40.50.800">
    <property type="entry name" value="Anticodon-binding domain"/>
    <property type="match status" value="1"/>
</dbReference>
<dbReference type="AlphaFoldDB" id="A0A089QEU5"/>
<evidence type="ECO:0000313" key="22">
    <source>
        <dbReference type="EMBL" id="PTR98929.1"/>
    </source>
</evidence>
<dbReference type="InterPro" id="IPR036754">
    <property type="entry name" value="YbaK/aa-tRNA-synt-asso_dom_sf"/>
</dbReference>
<dbReference type="EMBL" id="CP007646">
    <property type="protein sequence ID" value="AIR10308.1"/>
    <property type="molecule type" value="Genomic_DNA"/>
</dbReference>
<dbReference type="GO" id="GO:0002161">
    <property type="term" value="F:aminoacyl-tRNA deacylase activity"/>
    <property type="evidence" value="ECO:0007669"/>
    <property type="project" value="InterPro"/>
</dbReference>
<evidence type="ECO:0000313" key="28">
    <source>
        <dbReference type="Proteomes" id="UP000196255"/>
    </source>
</evidence>
<reference evidence="14 27" key="4">
    <citation type="submission" date="2017-04" db="EMBL/GenBank/DDBJ databases">
        <title>Complete genome sequence of Lactobacillus salivarius ZLS006, a probiotic strain isolated from healthy piglet.</title>
        <authorList>
            <person name="Zhang D."/>
        </authorList>
    </citation>
    <scope>NUCLEOTIDE SEQUENCE [LARGE SCALE GENOMIC DNA]</scope>
    <source>
        <strain evidence="14 27">ZLS006</strain>
    </source>
</reference>
<dbReference type="Proteomes" id="UP000471300">
    <property type="component" value="Unassembled WGS sequence"/>
</dbReference>
<dbReference type="InterPro" id="IPR002314">
    <property type="entry name" value="aa-tRNA-synt_IIb"/>
</dbReference>
<dbReference type="PROSITE" id="PS50862">
    <property type="entry name" value="AA_TRNA_LIGASE_II"/>
    <property type="match status" value="1"/>
</dbReference>
<keyword evidence="6 10" id="KW-0067">ATP-binding</keyword>
<comment type="catalytic activity">
    <reaction evidence="9 10">
        <text>tRNA(Pro) + L-proline + ATP = L-prolyl-tRNA(Pro) + AMP + diphosphate</text>
        <dbReference type="Rhea" id="RHEA:14305"/>
        <dbReference type="Rhea" id="RHEA-COMP:9700"/>
        <dbReference type="Rhea" id="RHEA-COMP:9702"/>
        <dbReference type="ChEBI" id="CHEBI:30616"/>
        <dbReference type="ChEBI" id="CHEBI:33019"/>
        <dbReference type="ChEBI" id="CHEBI:60039"/>
        <dbReference type="ChEBI" id="CHEBI:78442"/>
        <dbReference type="ChEBI" id="CHEBI:78532"/>
        <dbReference type="ChEBI" id="CHEBI:456215"/>
        <dbReference type="EC" id="6.1.1.15"/>
    </reaction>
</comment>
<evidence type="ECO:0000313" key="15">
    <source>
        <dbReference type="EMBL" id="HJG16059.1"/>
    </source>
</evidence>
<keyword evidence="8 10" id="KW-0030">Aminoacyl-tRNA synthetase</keyword>
<evidence type="ECO:0000256" key="10">
    <source>
        <dbReference type="HAMAP-Rule" id="MF_01569"/>
    </source>
</evidence>
<dbReference type="PRINTS" id="PR01046">
    <property type="entry name" value="TRNASYNTHPRO"/>
</dbReference>
<dbReference type="NCBIfam" id="NF006625">
    <property type="entry name" value="PRK09194.1"/>
    <property type="match status" value="1"/>
</dbReference>
<evidence type="ECO:0000313" key="14">
    <source>
        <dbReference type="EMBL" id="ARU19558.1"/>
    </source>
</evidence>
<sequence length="571" mass="64412">MKQSQMLIPTLKEIPSDAEVVSHQLMLRGGYIKQITAGMYAYLPLAYRVMKKIENIIREEMDRIDAVEMLVPAVVPAELWQESGRYETYGPTLFKLKDRHERDFILGPTHEETFTTIVRDAIKSYKKLPLYLYQIQMKYRDENRPRFGLLRGREFLMLDGYSFHVDDASMEKVFNDTDKAYQRIFERCGLDFRGIIADSGAMGGNRSKEFQAIAEVGEDTIAYSDSSDYAANIEMAKNLRIPKQSHETPKDLEKVATPNAKTIVEVAEFLGTDTQNEIKTLLFVADDEPVVVLMRGIDEVNEVKLKNHLGAIDLRPAEEEEAVKFLGANFGSLGPVGIDENLKVLADLDVEGMINASVGANEDGYHYINVNIDRDYHVDEFLDLREVREGELSPDGEGVLKFTRGIEIGHIFQLGTRYSESLGADVLDENGRQVPMRMGCYGIGVSRLLSAIVEQHNDENGIAWPREIAPFDIHVVPVNVKNDTQRELSEKVTAMLEDAGYQVLVDDRKERAGVKFADSDLIGLPIRITVGKKADEGIVEIKLRQNGEKIEVKLEELLNSVKILFNETITD</sequence>
<dbReference type="HAMAP" id="MF_01569">
    <property type="entry name" value="Pro_tRNA_synth_type1"/>
    <property type="match status" value="1"/>
</dbReference>
<dbReference type="PANTHER" id="PTHR42753:SF2">
    <property type="entry name" value="PROLINE--TRNA LIGASE"/>
    <property type="match status" value="1"/>
</dbReference>
<dbReference type="InterPro" id="IPR023717">
    <property type="entry name" value="Pro-tRNA-Synthase_IIa_type1"/>
</dbReference>
<evidence type="ECO:0000313" key="27">
    <source>
        <dbReference type="Proteomes" id="UP000195378"/>
    </source>
</evidence>
<gene>
    <name evidence="10 12" type="primary">proS</name>
    <name evidence="21" type="ORF">B5G36_01665</name>
    <name evidence="20" type="ORF">B6U60_02580</name>
    <name evidence="14" type="ORF">B7R82_05960</name>
    <name evidence="13" type="ORF">BHF65_08125</name>
    <name evidence="22" type="ORF">DBP89_02020</name>
    <name evidence="19" type="ORF">FYL06_02290</name>
    <name evidence="18" type="ORF">FYL10_00450</name>
    <name evidence="15" type="ORF">K8V06_07995</name>
    <name evidence="12" type="ORF">LSJ_0613</name>
    <name evidence="16" type="ORF">PV940_03075</name>
    <name evidence="23" type="ORF">QFE45_03130</name>
    <name evidence="17" type="ORF">QYC35_05375</name>
</gene>
<dbReference type="CDD" id="cd00779">
    <property type="entry name" value="ProRS_core_prok"/>
    <property type="match status" value="1"/>
</dbReference>
<dbReference type="SUPFAM" id="SSF52954">
    <property type="entry name" value="Class II aaRS ABD-related"/>
    <property type="match status" value="1"/>
</dbReference>
<dbReference type="CDD" id="cd04334">
    <property type="entry name" value="ProRS-INS"/>
    <property type="match status" value="1"/>
</dbReference>
<evidence type="ECO:0000313" key="13">
    <source>
        <dbReference type="EMBL" id="AOO74184.1"/>
    </source>
</evidence>
<reference evidence="22 29" key="7">
    <citation type="journal article" date="2018" name="Genome Announc.">
        <title>Fifty-Six Draft Genome Sequences of 10 Lactobacillus Species from 22 Commercial Dietary Supplements.</title>
        <authorList>
            <person name="Gangiredla J."/>
            <person name="Barnaba T.J."/>
            <person name="Mammel M.K."/>
            <person name="Lacher D.W."/>
            <person name="Elkins C.A."/>
            <person name="Lampel K.A."/>
            <person name="Whitehouse C.A."/>
            <person name="Tartera C."/>
        </authorList>
    </citation>
    <scope>NUCLEOTIDE SEQUENCE [LARGE SCALE GENOMIC DNA]</scope>
    <source>
        <strain evidence="22 29">DS11_12</strain>
    </source>
</reference>
<dbReference type="FunFam" id="3.40.50.800:FF:000011">
    <property type="entry name" value="Proline--tRNA ligase"/>
    <property type="match status" value="1"/>
</dbReference>
<dbReference type="EMBL" id="NFHF01000003">
    <property type="protein sequence ID" value="OUN19247.1"/>
    <property type="molecule type" value="Genomic_DNA"/>
</dbReference>
<dbReference type="InterPro" id="IPR006195">
    <property type="entry name" value="aa-tRNA-synth_II"/>
</dbReference>
<reference evidence="20 26" key="3">
    <citation type="submission" date="2017-03" db="EMBL/GenBank/DDBJ databases">
        <title>Phylogenomics and comparative genomics of Lactobacillus salivarius, a mammalian gut commensal.</title>
        <authorList>
            <person name="Harris H.M."/>
        </authorList>
    </citation>
    <scope>NUCLEOTIDE SEQUENCE [LARGE SCALE GENOMIC DNA]</scope>
    <source>
        <strain evidence="20 26">LMG 14477</strain>
    </source>
</reference>
<dbReference type="EMBL" id="VSTU01000002">
    <property type="protein sequence ID" value="MYZ65791.1"/>
    <property type="molecule type" value="Genomic_DNA"/>
</dbReference>
<accession>A0A089QEU5</accession>
<dbReference type="NCBIfam" id="TIGR00409">
    <property type="entry name" value="proS_fam_II"/>
    <property type="match status" value="1"/>
</dbReference>
<dbReference type="EC" id="6.1.1.15" evidence="10"/>
<dbReference type="SUPFAM" id="SSF55681">
    <property type="entry name" value="Class II aaRS and biotin synthetases"/>
    <property type="match status" value="1"/>
</dbReference>
<reference evidence="16" key="11">
    <citation type="submission" date="2023-02" db="EMBL/GenBank/DDBJ databases">
        <title>Draft Whole-Genome Sequences of competitive exclusion Lactobacillus salivarius strains for Poultry.</title>
        <authorList>
            <person name="Ma L.M."/>
            <person name="Lopez-Guerra N."/>
            <person name="Zhang G."/>
        </authorList>
    </citation>
    <scope>NUCLEOTIDE SEQUENCE</scope>
    <source>
        <strain evidence="16">Salm-9</strain>
    </source>
</reference>
<dbReference type="FunFam" id="3.30.930.10:FF:000062">
    <property type="entry name" value="Proline--tRNA ligase"/>
    <property type="match status" value="1"/>
</dbReference>
<dbReference type="Proteomes" id="UP000470980">
    <property type="component" value="Unassembled WGS sequence"/>
</dbReference>
<evidence type="ECO:0000256" key="7">
    <source>
        <dbReference type="ARBA" id="ARBA00022917"/>
    </source>
</evidence>
<evidence type="ECO:0000256" key="4">
    <source>
        <dbReference type="ARBA" id="ARBA00022598"/>
    </source>
</evidence>
<dbReference type="EMBL" id="JAUIQT010000001">
    <property type="protein sequence ID" value="MDN4833666.1"/>
    <property type="molecule type" value="Genomic_DNA"/>
</dbReference>
<dbReference type="InterPro" id="IPR045864">
    <property type="entry name" value="aa-tRNA-synth_II/BPL/LPL"/>
</dbReference>
<evidence type="ECO:0000256" key="3">
    <source>
        <dbReference type="ARBA" id="ARBA00022490"/>
    </source>
</evidence>
<evidence type="ECO:0000256" key="1">
    <source>
        <dbReference type="ARBA" id="ARBA00004496"/>
    </source>
</evidence>
<reference evidence="23" key="12">
    <citation type="submission" date="2023-04" db="EMBL/GenBank/DDBJ databases">
        <title>Four porcine-derived lactic acid bacteria strains analyses and their evaluation as potential probiotics based on genomics.</title>
        <authorList>
            <person name="Niu D."/>
        </authorList>
    </citation>
    <scope>NUCLEOTIDE SEQUENCE</scope>
    <source>
        <strain evidence="23">ZSA5</strain>
    </source>
</reference>
<dbReference type="InterPro" id="IPR036621">
    <property type="entry name" value="Anticodon-bd_dom_sf"/>
</dbReference>
<dbReference type="GO" id="GO:0140096">
    <property type="term" value="F:catalytic activity, acting on a protein"/>
    <property type="evidence" value="ECO:0007669"/>
    <property type="project" value="UniProtKB-ARBA"/>
</dbReference>
<reference evidence="12 24" key="1">
    <citation type="journal article" date="2014" name="BMC Genomics">
        <title>Unusual genome complexity in Lactobacillus salivarius JCM1046.</title>
        <authorList>
            <person name="Raftis E.J."/>
            <person name="Forde B.M."/>
            <person name="Claesson M.J."/>
            <person name="O'Toole P.W."/>
        </authorList>
    </citation>
    <scope>NUCLEOTIDE SEQUENCE [LARGE SCALE GENOMIC DNA]</scope>
    <source>
        <strain evidence="12 24">JCM1046</strain>
    </source>
</reference>
<dbReference type="Proteomes" id="UP000759256">
    <property type="component" value="Unassembled WGS sequence"/>
</dbReference>
<proteinExistence type="inferred from homology"/>
<evidence type="ECO:0000313" key="24">
    <source>
        <dbReference type="Proteomes" id="UP000029488"/>
    </source>
</evidence>
<dbReference type="Pfam" id="PF00587">
    <property type="entry name" value="tRNA-synt_2b"/>
    <property type="match status" value="1"/>
</dbReference>
<dbReference type="EMBL" id="NBEB01000035">
    <property type="protein sequence ID" value="OQQ85137.1"/>
    <property type="molecule type" value="Genomic_DNA"/>
</dbReference>
<dbReference type="InterPro" id="IPR004500">
    <property type="entry name" value="Pro-tRNA-synth_IIa_bac-type"/>
</dbReference>
<dbReference type="GeneID" id="89465352"/>
<dbReference type="GO" id="GO:0016740">
    <property type="term" value="F:transferase activity"/>
    <property type="evidence" value="ECO:0007669"/>
    <property type="project" value="UniProtKB-ARBA"/>
</dbReference>
<dbReference type="Proteomes" id="UP001213566">
    <property type="component" value="Unassembled WGS sequence"/>
</dbReference>
<dbReference type="EMBL" id="QAGV01000001">
    <property type="protein sequence ID" value="PTR98929.1"/>
    <property type="molecule type" value="Genomic_DNA"/>
</dbReference>
<dbReference type="SUPFAM" id="SSF55826">
    <property type="entry name" value="YbaK/ProRS associated domain"/>
    <property type="match status" value="1"/>
</dbReference>
<dbReference type="Proteomes" id="UP000196255">
    <property type="component" value="Unassembled WGS sequence"/>
</dbReference>
<keyword evidence="4 10" id="KW-0436">Ligase</keyword>
<reference evidence="15" key="10">
    <citation type="submission" date="2021-09" db="EMBL/GenBank/DDBJ databases">
        <authorList>
            <person name="Gilroy R."/>
        </authorList>
    </citation>
    <scope>NUCLEOTIDE SEQUENCE</scope>
    <source>
        <strain evidence="15">CHK189-29639</strain>
    </source>
</reference>
<evidence type="ECO:0000313" key="31">
    <source>
        <dbReference type="Proteomes" id="UP000471300"/>
    </source>
</evidence>
<dbReference type="Pfam" id="PF04073">
    <property type="entry name" value="tRNA_edit"/>
    <property type="match status" value="1"/>
</dbReference>
<dbReference type="GO" id="GO:0005829">
    <property type="term" value="C:cytosol"/>
    <property type="evidence" value="ECO:0007669"/>
    <property type="project" value="TreeGrafter"/>
</dbReference>
<keyword evidence="3 10" id="KW-0963">Cytoplasm</keyword>
<dbReference type="KEGG" id="lsj:LSJ_0613"/>
<dbReference type="Gene3D" id="3.30.930.10">
    <property type="entry name" value="Bira Bifunctional Protein, Domain 2"/>
    <property type="match status" value="2"/>
</dbReference>
<protein>
    <recommendedName>
        <fullName evidence="10">Proline--tRNA ligase</fullName>
        <ecNumber evidence="10">6.1.1.15</ecNumber>
    </recommendedName>
    <alternativeName>
        <fullName evidence="10">Prolyl-tRNA synthetase</fullName>
        <shortName evidence="10">ProRS</shortName>
    </alternativeName>
</protein>
<dbReference type="InterPro" id="IPR033730">
    <property type="entry name" value="ProRS_core_prok"/>
</dbReference>
<dbReference type="GO" id="GO:0006433">
    <property type="term" value="P:prolyl-tRNA aminoacylation"/>
    <property type="evidence" value="ECO:0007669"/>
    <property type="project" value="UniProtKB-UniRule"/>
</dbReference>
<dbReference type="CDD" id="cd00861">
    <property type="entry name" value="ProRS_anticodon_short"/>
    <property type="match status" value="1"/>
</dbReference>
<evidence type="ECO:0000313" key="19">
    <source>
        <dbReference type="EMBL" id="MYZ65791.1"/>
    </source>
</evidence>
<keyword evidence="5 10" id="KW-0547">Nucleotide-binding</keyword>
<comment type="domain">
    <text evidence="10">Consists of three domains: the N-terminal catalytic domain, the editing domain and the C-terminal anticodon-binding domain.</text>
</comment>
<evidence type="ECO:0000313" key="18">
    <source>
        <dbReference type="EMBL" id="MYY72166.1"/>
    </source>
</evidence>
<dbReference type="FunFam" id="3.30.930.10:FF:000066">
    <property type="entry name" value="Proline--tRNA ligase"/>
    <property type="match status" value="1"/>
</dbReference>
<evidence type="ECO:0000313" key="21">
    <source>
        <dbReference type="EMBL" id="OUN19247.1"/>
    </source>
</evidence>
<dbReference type="EMBL" id="CP123971">
    <property type="protein sequence ID" value="WII29109.1"/>
    <property type="molecule type" value="Genomic_DNA"/>
</dbReference>
<evidence type="ECO:0000256" key="5">
    <source>
        <dbReference type="ARBA" id="ARBA00022741"/>
    </source>
</evidence>
<reference evidence="17" key="13">
    <citation type="submission" date="2023-07" db="EMBL/GenBank/DDBJ databases">
        <title>Complete genome sequence of Ligilactobacillus salivarius SRCM217594 isolated from Gallus gallus domesticus feces.</title>
        <authorList>
            <person name="Yang H.-G."/>
            <person name="Ryu M.-S."/>
            <person name="Ha G.-S."/>
            <person name="Yang H.-J."/>
            <person name="Jeong D.-Y."/>
        </authorList>
    </citation>
    <scope>NUCLEOTIDE SEQUENCE</scope>
    <source>
        <strain evidence="17">SRCM217594</strain>
    </source>
</reference>
<dbReference type="PANTHER" id="PTHR42753">
    <property type="entry name" value="MITOCHONDRIAL RIBOSOME PROTEIN L39/PROLYL-TRNA LIGASE FAMILY MEMBER"/>
    <property type="match status" value="1"/>
</dbReference>
<dbReference type="RefSeq" id="WP_003699897.1">
    <property type="nucleotide sequence ID" value="NZ_CABMGV010000001.1"/>
</dbReference>
<reference evidence="15" key="9">
    <citation type="journal article" date="2021" name="PeerJ">
        <title>Extensive microbial diversity within the chicken gut microbiome revealed by metagenomics and culture.</title>
        <authorList>
            <person name="Gilroy R."/>
            <person name="Ravi A."/>
            <person name="Getino M."/>
            <person name="Pursley I."/>
            <person name="Horton D.L."/>
            <person name="Alikhan N.F."/>
            <person name="Baker D."/>
            <person name="Gharbi K."/>
            <person name="Hall N."/>
            <person name="Watson M."/>
            <person name="Adriaenssens E.M."/>
            <person name="Foster-Nyarko E."/>
            <person name="Jarju S."/>
            <person name="Secka A."/>
            <person name="Antonio M."/>
            <person name="Oren A."/>
            <person name="Chaudhuri R.R."/>
            <person name="La Ragione R."/>
            <person name="Hildebrand F."/>
            <person name="Pallen M.J."/>
        </authorList>
    </citation>
    <scope>NUCLEOTIDE SEQUENCE</scope>
    <source>
        <strain evidence="15">CHK189-29639</strain>
    </source>
</reference>
<evidence type="ECO:0000313" key="12">
    <source>
        <dbReference type="EMBL" id="AIR10308.1"/>
    </source>
</evidence>
<dbReference type="Proteomes" id="UP000094723">
    <property type="component" value="Chromosome"/>
</dbReference>
<feature type="domain" description="Aminoacyl-transfer RNA synthetases class-II family profile" evidence="11">
    <location>
        <begin position="38"/>
        <end position="465"/>
    </location>
</feature>
<dbReference type="EMBL" id="CP017107">
    <property type="protein sequence ID" value="AOO74184.1"/>
    <property type="molecule type" value="Genomic_DNA"/>
</dbReference>
<reference evidence="21" key="6">
    <citation type="journal article" date="2018" name="BMC Genomics">
        <title>Whole genome sequencing and function prediction of 133 gut anaerobes isolated from chicken caecum in pure cultures.</title>
        <authorList>
            <person name="Medvecky M."/>
            <person name="Cejkova D."/>
            <person name="Polansky O."/>
            <person name="Karasova D."/>
            <person name="Kubasova T."/>
            <person name="Cizek A."/>
            <person name="Rychlik I."/>
        </authorList>
    </citation>
    <scope>NUCLEOTIDE SEQUENCE</scope>
    <source>
        <strain evidence="21">An84</strain>
    </source>
</reference>
<evidence type="ECO:0000313" key="20">
    <source>
        <dbReference type="EMBL" id="OQQ85137.1"/>
    </source>
</evidence>
<evidence type="ECO:0000313" key="30">
    <source>
        <dbReference type="Proteomes" id="UP000470980"/>
    </source>
</evidence>
<dbReference type="GO" id="GO:0005524">
    <property type="term" value="F:ATP binding"/>
    <property type="evidence" value="ECO:0007669"/>
    <property type="project" value="UniProtKB-UniRule"/>
</dbReference>
<dbReference type="Proteomes" id="UP001231316">
    <property type="component" value="Chromosome"/>
</dbReference>
<dbReference type="Proteomes" id="UP001174888">
    <property type="component" value="Unassembled WGS sequence"/>
</dbReference>
<comment type="subcellular location">
    <subcellularLocation>
        <location evidence="1 10">Cytoplasm</location>
    </subcellularLocation>
</comment>
<organism evidence="12 24">
    <name type="scientific">Ligilactobacillus salivarius</name>
    <dbReference type="NCBI Taxonomy" id="1624"/>
    <lineage>
        <taxon>Bacteria</taxon>
        <taxon>Bacillati</taxon>
        <taxon>Bacillota</taxon>
        <taxon>Bacilli</taxon>
        <taxon>Lactobacillales</taxon>
        <taxon>Lactobacillaceae</taxon>
        <taxon>Ligilactobacillus</taxon>
    </lineage>
</organism>
<dbReference type="InterPro" id="IPR044140">
    <property type="entry name" value="ProRS_anticodon_short"/>
</dbReference>
<dbReference type="Pfam" id="PF03129">
    <property type="entry name" value="HGTP_anticodon"/>
    <property type="match status" value="1"/>
</dbReference>
<comment type="similarity">
    <text evidence="10">Belongs to the class-II aminoacyl-tRNA synthetase family. ProS type 1 subfamily.</text>
</comment>
<evidence type="ECO:0000313" key="29">
    <source>
        <dbReference type="Proteomes" id="UP000244552"/>
    </source>
</evidence>
<evidence type="ECO:0000256" key="8">
    <source>
        <dbReference type="ARBA" id="ARBA00023146"/>
    </source>
</evidence>
<comment type="subunit">
    <text evidence="2 10">Homodimer.</text>
</comment>
<evidence type="ECO:0000313" key="17">
    <source>
        <dbReference type="EMBL" id="MDN4833666.1"/>
    </source>
</evidence>
<evidence type="ECO:0000313" key="16">
    <source>
        <dbReference type="EMBL" id="MDF4186016.1"/>
    </source>
</evidence>
<dbReference type="InterPro" id="IPR050062">
    <property type="entry name" value="Pro-tRNA_synthetase"/>
</dbReference>
<evidence type="ECO:0000259" key="11">
    <source>
        <dbReference type="PROSITE" id="PS50862"/>
    </source>
</evidence>
<evidence type="ECO:0000256" key="9">
    <source>
        <dbReference type="ARBA" id="ARBA00047671"/>
    </source>
</evidence>
<evidence type="ECO:0000256" key="6">
    <source>
        <dbReference type="ARBA" id="ARBA00022840"/>
    </source>
</evidence>
<evidence type="ECO:0000313" key="26">
    <source>
        <dbReference type="Proteomes" id="UP000192638"/>
    </source>
</evidence>
<dbReference type="Proteomes" id="UP000192638">
    <property type="component" value="Unassembled WGS sequence"/>
</dbReference>
<dbReference type="EMBL" id="CP020858">
    <property type="protein sequence ID" value="ARU19558.1"/>
    <property type="molecule type" value="Genomic_DNA"/>
</dbReference>
<keyword evidence="7 10" id="KW-0648">Protein biosynthesis</keyword>
<reference evidence="13 25" key="2">
    <citation type="submission" date="2016-09" db="EMBL/GenBank/DDBJ databases">
        <title>Complete Genome Sequence of Lactobacillus salivarius Jin.</title>
        <authorList>
            <person name="Jin N."/>
            <person name="Li C."/>
            <person name="Wang M."/>
            <person name="Ren D."/>
            <person name="Di Y."/>
            <person name="Pan R."/>
            <person name="Du S."/>
            <person name="Lu H."/>
            <person name="Li X."/>
            <person name="Tian M."/>
        </authorList>
    </citation>
    <scope>NUCLEOTIDE SEQUENCE [LARGE SCALE GENOMIC DNA]</scope>
    <source>
        <strain evidence="13 25">CICC 23174</strain>
    </source>
</reference>
<evidence type="ECO:0000313" key="25">
    <source>
        <dbReference type="Proteomes" id="UP000094723"/>
    </source>
</evidence>
<dbReference type="InterPro" id="IPR007214">
    <property type="entry name" value="YbaK/aa-tRNA-synth-assoc-dom"/>
</dbReference>
<dbReference type="EMBL" id="VSTR01000001">
    <property type="protein sequence ID" value="MYY72166.1"/>
    <property type="molecule type" value="Genomic_DNA"/>
</dbReference>
<comment type="function">
    <text evidence="10">Catalyzes the attachment of proline to tRNA(Pro) in a two-step reaction: proline is first activated by ATP to form Pro-AMP and then transferred to the acceptor end of tRNA(Pro). As ProRS can inadvertently accommodate and process non-cognate amino acids such as alanine and cysteine, to avoid such errors it has two additional distinct editing activities against alanine. One activity is designated as 'pretransfer' editing and involves the tRNA(Pro)-independent hydrolysis of activated Ala-AMP. The other activity is designated 'posttransfer' editing and involves deacylation of mischarged Ala-tRNA(Pro). The misacylated Cys-tRNA(Pro) is not edited by ProRS.</text>
</comment>
<dbReference type="Proteomes" id="UP000195378">
    <property type="component" value="Chromosome"/>
</dbReference>
<evidence type="ECO:0000256" key="2">
    <source>
        <dbReference type="ARBA" id="ARBA00011738"/>
    </source>
</evidence>
<dbReference type="EMBL" id="DYVK01000073">
    <property type="protein sequence ID" value="HJG16059.1"/>
    <property type="molecule type" value="Genomic_DNA"/>
</dbReference>
<dbReference type="GO" id="GO:0004827">
    <property type="term" value="F:proline-tRNA ligase activity"/>
    <property type="evidence" value="ECO:0007669"/>
    <property type="project" value="UniProtKB-UniRule"/>
</dbReference>
<evidence type="ECO:0000313" key="23">
    <source>
        <dbReference type="EMBL" id="WII29109.1"/>
    </source>
</evidence>
<reference evidence="30 31" key="8">
    <citation type="journal article" date="2020" name="Food Funct.">
        <title>Screening of Lactobacillus salivarius strains from the feces of Chinese populations and the evaluation of their effects against intestinal inflammation in mice.</title>
        <authorList>
            <person name="Zhai Q."/>
            <person name="Shen X."/>
            <person name="Cen S."/>
            <person name="Zhang C."/>
            <person name="Tian F."/>
            <person name="Zhao J."/>
            <person name="Zhang H."/>
            <person name="Xue Y."/>
            <person name="Chen W."/>
        </authorList>
    </citation>
    <scope>NUCLEOTIDE SEQUENCE [LARGE SCALE GENOMIC DNA]</scope>
    <source>
        <strain evidence="19 31">FZJTZ28M4.scaf</strain>
        <strain evidence="18 30">FZJTZ9M6.scaf</strain>
    </source>
</reference>
<reference evidence="28" key="5">
    <citation type="submission" date="2017-04" db="EMBL/GenBank/DDBJ databases">
        <title>Function of individual gut microbiota members based on whole genome sequencing of pure cultures obtained from chicken caecum.</title>
        <authorList>
            <person name="Medvecky M."/>
            <person name="Cejkova D."/>
            <person name="Polansky O."/>
            <person name="Karasova D."/>
            <person name="Kubasova T."/>
            <person name="Cizek A."/>
            <person name="Rychlik I."/>
        </authorList>
    </citation>
    <scope>NUCLEOTIDE SEQUENCE [LARGE SCALE GENOMIC DNA]</scope>
    <source>
        <strain evidence="28">An84</strain>
    </source>
</reference>
<dbReference type="InterPro" id="IPR002316">
    <property type="entry name" value="Pro-tRNA-ligase_IIa"/>
</dbReference>
<name>A0A089QEU5_9LACO</name>
<dbReference type="InterPro" id="IPR004154">
    <property type="entry name" value="Anticodon-bd"/>
</dbReference>